<name>D6WQD0_TRICA</name>
<dbReference type="AlphaFoldDB" id="D6WQD0"/>
<dbReference type="InParanoid" id="D6WQD0"/>
<evidence type="ECO:0000313" key="2">
    <source>
        <dbReference type="Proteomes" id="UP000007266"/>
    </source>
</evidence>
<dbReference type="HOGENOM" id="CLU_1789353_0_0_1"/>
<protein>
    <submittedName>
        <fullName evidence="1">Uncharacterized protein</fullName>
    </submittedName>
</protein>
<dbReference type="Proteomes" id="UP000007266">
    <property type="component" value="Linkage group 7"/>
</dbReference>
<organism evidence="1 2">
    <name type="scientific">Tribolium castaneum</name>
    <name type="common">Red flour beetle</name>
    <dbReference type="NCBI Taxonomy" id="7070"/>
    <lineage>
        <taxon>Eukaryota</taxon>
        <taxon>Metazoa</taxon>
        <taxon>Ecdysozoa</taxon>
        <taxon>Arthropoda</taxon>
        <taxon>Hexapoda</taxon>
        <taxon>Insecta</taxon>
        <taxon>Pterygota</taxon>
        <taxon>Neoptera</taxon>
        <taxon>Endopterygota</taxon>
        <taxon>Coleoptera</taxon>
        <taxon>Polyphaga</taxon>
        <taxon>Cucujiformia</taxon>
        <taxon>Tenebrionidae</taxon>
        <taxon>Tenebrionidae incertae sedis</taxon>
        <taxon>Tribolium</taxon>
    </lineage>
</organism>
<keyword evidence="2" id="KW-1185">Reference proteome</keyword>
<reference evidence="1 2" key="1">
    <citation type="journal article" date="2008" name="Nature">
        <title>The genome of the model beetle and pest Tribolium castaneum.</title>
        <authorList>
            <consortium name="Tribolium Genome Sequencing Consortium"/>
            <person name="Richards S."/>
            <person name="Gibbs R.A."/>
            <person name="Weinstock G.M."/>
            <person name="Brown S.J."/>
            <person name="Denell R."/>
            <person name="Beeman R.W."/>
            <person name="Gibbs R."/>
            <person name="Beeman R.W."/>
            <person name="Brown S.J."/>
            <person name="Bucher G."/>
            <person name="Friedrich M."/>
            <person name="Grimmelikhuijzen C.J."/>
            <person name="Klingler M."/>
            <person name="Lorenzen M."/>
            <person name="Richards S."/>
            <person name="Roth S."/>
            <person name="Schroder R."/>
            <person name="Tautz D."/>
            <person name="Zdobnov E.M."/>
            <person name="Muzny D."/>
            <person name="Gibbs R.A."/>
            <person name="Weinstock G.M."/>
            <person name="Attaway T."/>
            <person name="Bell S."/>
            <person name="Buhay C.J."/>
            <person name="Chandrabose M.N."/>
            <person name="Chavez D."/>
            <person name="Clerk-Blankenburg K.P."/>
            <person name="Cree A."/>
            <person name="Dao M."/>
            <person name="Davis C."/>
            <person name="Chacko J."/>
            <person name="Dinh H."/>
            <person name="Dugan-Rocha S."/>
            <person name="Fowler G."/>
            <person name="Garner T.T."/>
            <person name="Garnes J."/>
            <person name="Gnirke A."/>
            <person name="Hawes A."/>
            <person name="Hernandez J."/>
            <person name="Hines S."/>
            <person name="Holder M."/>
            <person name="Hume J."/>
            <person name="Jhangiani S.N."/>
            <person name="Joshi V."/>
            <person name="Khan Z.M."/>
            <person name="Jackson L."/>
            <person name="Kovar C."/>
            <person name="Kowis A."/>
            <person name="Lee S."/>
            <person name="Lewis L.R."/>
            <person name="Margolis J."/>
            <person name="Morgan M."/>
            <person name="Nazareth L.V."/>
            <person name="Nguyen N."/>
            <person name="Okwuonu G."/>
            <person name="Parker D."/>
            <person name="Richards S."/>
            <person name="Ruiz S.J."/>
            <person name="Santibanez J."/>
            <person name="Savard J."/>
            <person name="Scherer S.E."/>
            <person name="Schneider B."/>
            <person name="Sodergren E."/>
            <person name="Tautz D."/>
            <person name="Vattahil S."/>
            <person name="Villasana D."/>
            <person name="White C.S."/>
            <person name="Wright R."/>
            <person name="Park Y."/>
            <person name="Beeman R.W."/>
            <person name="Lord J."/>
            <person name="Oppert B."/>
            <person name="Lorenzen M."/>
            <person name="Brown S."/>
            <person name="Wang L."/>
            <person name="Savard J."/>
            <person name="Tautz D."/>
            <person name="Richards S."/>
            <person name="Weinstock G."/>
            <person name="Gibbs R.A."/>
            <person name="Liu Y."/>
            <person name="Worley K."/>
            <person name="Weinstock G."/>
            <person name="Elsik C.G."/>
            <person name="Reese J.T."/>
            <person name="Elhaik E."/>
            <person name="Landan G."/>
            <person name="Graur D."/>
            <person name="Arensburger P."/>
            <person name="Atkinson P."/>
            <person name="Beeman R.W."/>
            <person name="Beidler J."/>
            <person name="Brown S.J."/>
            <person name="Demuth J.P."/>
            <person name="Drury D.W."/>
            <person name="Du Y.Z."/>
            <person name="Fujiwara H."/>
            <person name="Lorenzen M."/>
            <person name="Maselli V."/>
            <person name="Osanai M."/>
            <person name="Park Y."/>
            <person name="Robertson H.M."/>
            <person name="Tu Z."/>
            <person name="Wang J.J."/>
            <person name="Wang S."/>
            <person name="Richards S."/>
            <person name="Song H."/>
            <person name="Zhang L."/>
            <person name="Sodergren E."/>
            <person name="Werner D."/>
            <person name="Stanke M."/>
            <person name="Morgenstern B."/>
            <person name="Solovyev V."/>
            <person name="Kosarev P."/>
            <person name="Brown G."/>
            <person name="Chen H.C."/>
            <person name="Ermolaeva O."/>
            <person name="Hlavina W."/>
            <person name="Kapustin Y."/>
            <person name="Kiryutin B."/>
            <person name="Kitts P."/>
            <person name="Maglott D."/>
            <person name="Pruitt K."/>
            <person name="Sapojnikov V."/>
            <person name="Souvorov A."/>
            <person name="Mackey A.J."/>
            <person name="Waterhouse R.M."/>
            <person name="Wyder S."/>
            <person name="Zdobnov E.M."/>
            <person name="Zdobnov E.M."/>
            <person name="Wyder S."/>
            <person name="Kriventseva E.V."/>
            <person name="Kadowaki T."/>
            <person name="Bork P."/>
            <person name="Aranda M."/>
            <person name="Bao R."/>
            <person name="Beermann A."/>
            <person name="Berns N."/>
            <person name="Bolognesi R."/>
            <person name="Bonneton F."/>
            <person name="Bopp D."/>
            <person name="Brown S.J."/>
            <person name="Bucher G."/>
            <person name="Butts T."/>
            <person name="Chaumot A."/>
            <person name="Denell R.E."/>
            <person name="Ferrier D.E."/>
            <person name="Friedrich M."/>
            <person name="Gordon C.M."/>
            <person name="Jindra M."/>
            <person name="Klingler M."/>
            <person name="Lan Q."/>
            <person name="Lattorff H.M."/>
            <person name="Laudet V."/>
            <person name="von Levetsow C."/>
            <person name="Liu Z."/>
            <person name="Lutz R."/>
            <person name="Lynch J.A."/>
            <person name="da Fonseca R.N."/>
            <person name="Posnien N."/>
            <person name="Reuter R."/>
            <person name="Roth S."/>
            <person name="Savard J."/>
            <person name="Schinko J.B."/>
            <person name="Schmitt C."/>
            <person name="Schoppmeier M."/>
            <person name="Schroder R."/>
            <person name="Shippy T.D."/>
            <person name="Simonnet F."/>
            <person name="Marques-Souza H."/>
            <person name="Tautz D."/>
            <person name="Tomoyasu Y."/>
            <person name="Trauner J."/>
            <person name="Van der Zee M."/>
            <person name="Vervoort M."/>
            <person name="Wittkopp N."/>
            <person name="Wimmer E.A."/>
            <person name="Yang X."/>
            <person name="Jones A.K."/>
            <person name="Sattelle D.B."/>
            <person name="Ebert P.R."/>
            <person name="Nelson D."/>
            <person name="Scott J.G."/>
            <person name="Beeman R.W."/>
            <person name="Muthukrishnan S."/>
            <person name="Kramer K.J."/>
            <person name="Arakane Y."/>
            <person name="Beeman R.W."/>
            <person name="Zhu Q."/>
            <person name="Hogenkamp D."/>
            <person name="Dixit R."/>
            <person name="Oppert B."/>
            <person name="Jiang H."/>
            <person name="Zou Z."/>
            <person name="Marshall J."/>
            <person name="Elpidina E."/>
            <person name="Vinokurov K."/>
            <person name="Oppert C."/>
            <person name="Zou Z."/>
            <person name="Evans J."/>
            <person name="Lu Z."/>
            <person name="Zhao P."/>
            <person name="Sumathipala N."/>
            <person name="Altincicek B."/>
            <person name="Vilcinskas A."/>
            <person name="Williams M."/>
            <person name="Hultmark D."/>
            <person name="Hetru C."/>
            <person name="Jiang H."/>
            <person name="Grimmelikhuijzen C.J."/>
            <person name="Hauser F."/>
            <person name="Cazzamali G."/>
            <person name="Williamson M."/>
            <person name="Park Y."/>
            <person name="Li B."/>
            <person name="Tanaka Y."/>
            <person name="Predel R."/>
            <person name="Neupert S."/>
            <person name="Schachtner J."/>
            <person name="Verleyen P."/>
            <person name="Raible F."/>
            <person name="Bork P."/>
            <person name="Friedrich M."/>
            <person name="Walden K.K."/>
            <person name="Robertson H.M."/>
            <person name="Angeli S."/>
            <person name="Foret S."/>
            <person name="Bucher G."/>
            <person name="Schuetz S."/>
            <person name="Maleszka R."/>
            <person name="Wimmer E.A."/>
            <person name="Beeman R.W."/>
            <person name="Lorenzen M."/>
            <person name="Tomoyasu Y."/>
            <person name="Miller S.C."/>
            <person name="Grossmann D."/>
            <person name="Bucher G."/>
        </authorList>
    </citation>
    <scope>NUCLEOTIDE SEQUENCE [LARGE SCALE GENOMIC DNA]</scope>
    <source>
        <strain evidence="1 2">Georgia GA2</strain>
    </source>
</reference>
<reference evidence="1 2" key="2">
    <citation type="journal article" date="2010" name="Nucleic Acids Res.">
        <title>BeetleBase in 2010: revisions to provide comprehensive genomic information for Tribolium castaneum.</title>
        <authorList>
            <person name="Kim H.S."/>
            <person name="Murphy T."/>
            <person name="Xia J."/>
            <person name="Caragea D."/>
            <person name="Park Y."/>
            <person name="Beeman R.W."/>
            <person name="Lorenzen M.D."/>
            <person name="Butcher S."/>
            <person name="Manak J.R."/>
            <person name="Brown S.J."/>
        </authorList>
    </citation>
    <scope>GENOME REANNOTATION</scope>
    <source>
        <strain evidence="1 2">Georgia GA2</strain>
    </source>
</reference>
<gene>
    <name evidence="1" type="primary">GLEAN_09909</name>
    <name evidence="1" type="ORF">TcasGA2_TC009909</name>
</gene>
<sequence length="145" mass="16459">MFLLQTTVSRLTHCTVYLMSTDLILNCEYVVDAGKKYEWEANQWGPNPRRGGARCGGVAPALPLHDMVGVLRPKARSAGPRKRPEPPYARSHETTLPLFLIKKHSERKFVQDAGTGARRALQVRVRRREGVIECFVHLSYWSTDI</sequence>
<proteinExistence type="predicted"/>
<dbReference type="EMBL" id="KQ971354">
    <property type="protein sequence ID" value="EFA06954.1"/>
    <property type="molecule type" value="Genomic_DNA"/>
</dbReference>
<accession>D6WQD0</accession>
<evidence type="ECO:0000313" key="1">
    <source>
        <dbReference type="EMBL" id="EFA06954.1"/>
    </source>
</evidence>